<feature type="transmembrane region" description="Helical" evidence="5">
    <location>
        <begin position="178"/>
        <end position="197"/>
    </location>
</feature>
<gene>
    <name evidence="7" type="ORF">FA09DRAFT_330397</name>
</gene>
<dbReference type="RefSeq" id="XP_025598029.1">
    <property type="nucleotide sequence ID" value="XM_025742583.1"/>
</dbReference>
<accession>A0A316Z7K4</accession>
<dbReference type="OrthoDB" id="306876at2759"/>
<dbReference type="GeneID" id="37270127"/>
<keyword evidence="2 5" id="KW-0812">Transmembrane</keyword>
<feature type="transmembrane region" description="Helical" evidence="5">
    <location>
        <begin position="328"/>
        <end position="351"/>
    </location>
</feature>
<dbReference type="PANTHER" id="PTHR22911:SF6">
    <property type="entry name" value="SOLUTE CARRIER FAMILY 35 MEMBER G1"/>
    <property type="match status" value="1"/>
</dbReference>
<feature type="transmembrane region" description="Helical" evidence="5">
    <location>
        <begin position="204"/>
        <end position="224"/>
    </location>
</feature>
<reference evidence="7 8" key="1">
    <citation type="journal article" date="2018" name="Mol. Biol. Evol.">
        <title>Broad Genomic Sampling Reveals a Smut Pathogenic Ancestry of the Fungal Clade Ustilaginomycotina.</title>
        <authorList>
            <person name="Kijpornyongpan T."/>
            <person name="Mondo S.J."/>
            <person name="Barry K."/>
            <person name="Sandor L."/>
            <person name="Lee J."/>
            <person name="Lipzen A."/>
            <person name="Pangilinan J."/>
            <person name="LaButti K."/>
            <person name="Hainaut M."/>
            <person name="Henrissat B."/>
            <person name="Grigoriev I.V."/>
            <person name="Spatafora J.W."/>
            <person name="Aime M.C."/>
        </authorList>
    </citation>
    <scope>NUCLEOTIDE SEQUENCE [LARGE SCALE GENOMIC DNA]</scope>
    <source>
        <strain evidence="7 8">MCA 4186</strain>
    </source>
</reference>
<feature type="domain" description="EamA" evidence="6">
    <location>
        <begin position="82"/>
        <end position="218"/>
    </location>
</feature>
<feature type="transmembrane region" description="Helical" evidence="5">
    <location>
        <begin position="111"/>
        <end position="133"/>
    </location>
</feature>
<organism evidence="7 8">
    <name type="scientific">Tilletiopsis washingtonensis</name>
    <dbReference type="NCBI Taxonomy" id="58919"/>
    <lineage>
        <taxon>Eukaryota</taxon>
        <taxon>Fungi</taxon>
        <taxon>Dikarya</taxon>
        <taxon>Basidiomycota</taxon>
        <taxon>Ustilaginomycotina</taxon>
        <taxon>Exobasidiomycetes</taxon>
        <taxon>Entylomatales</taxon>
        <taxon>Entylomatales incertae sedis</taxon>
        <taxon>Tilletiopsis</taxon>
    </lineage>
</organism>
<keyword evidence="4 5" id="KW-0472">Membrane</keyword>
<dbReference type="InterPro" id="IPR000620">
    <property type="entry name" value="EamA_dom"/>
</dbReference>
<dbReference type="GO" id="GO:0016020">
    <property type="term" value="C:membrane"/>
    <property type="evidence" value="ECO:0007669"/>
    <property type="project" value="UniProtKB-SubCell"/>
</dbReference>
<comment type="subcellular location">
    <subcellularLocation>
        <location evidence="1">Membrane</location>
        <topology evidence="1">Multi-pass membrane protein</topology>
    </subcellularLocation>
</comment>
<evidence type="ECO:0000256" key="1">
    <source>
        <dbReference type="ARBA" id="ARBA00004141"/>
    </source>
</evidence>
<evidence type="ECO:0000256" key="5">
    <source>
        <dbReference type="SAM" id="Phobius"/>
    </source>
</evidence>
<keyword evidence="3 5" id="KW-1133">Transmembrane helix</keyword>
<feature type="transmembrane region" description="Helical" evidence="5">
    <location>
        <begin position="145"/>
        <end position="166"/>
    </location>
</feature>
<evidence type="ECO:0000256" key="4">
    <source>
        <dbReference type="ARBA" id="ARBA00023136"/>
    </source>
</evidence>
<evidence type="ECO:0000259" key="6">
    <source>
        <dbReference type="Pfam" id="PF00892"/>
    </source>
</evidence>
<feature type="transmembrane region" description="Helical" evidence="5">
    <location>
        <begin position="77"/>
        <end position="99"/>
    </location>
</feature>
<dbReference type="InterPro" id="IPR037185">
    <property type="entry name" value="EmrE-like"/>
</dbReference>
<keyword evidence="8" id="KW-1185">Reference proteome</keyword>
<dbReference type="STRING" id="58919.A0A316Z7K4"/>
<dbReference type="EMBL" id="KZ819294">
    <property type="protein sequence ID" value="PWN97750.1"/>
    <property type="molecule type" value="Genomic_DNA"/>
</dbReference>
<proteinExistence type="predicted"/>
<evidence type="ECO:0000256" key="2">
    <source>
        <dbReference type="ARBA" id="ARBA00022692"/>
    </source>
</evidence>
<feature type="transmembrane region" description="Helical" evidence="5">
    <location>
        <begin position="387"/>
        <end position="404"/>
    </location>
</feature>
<feature type="domain" description="EamA" evidence="6">
    <location>
        <begin position="270"/>
        <end position="403"/>
    </location>
</feature>
<feature type="transmembrane region" description="Helical" evidence="5">
    <location>
        <begin position="268"/>
        <end position="288"/>
    </location>
</feature>
<feature type="transmembrane region" description="Helical" evidence="5">
    <location>
        <begin position="363"/>
        <end position="381"/>
    </location>
</feature>
<dbReference type="PANTHER" id="PTHR22911">
    <property type="entry name" value="ACYL-MALONYL CONDENSING ENZYME-RELATED"/>
    <property type="match status" value="1"/>
</dbReference>
<evidence type="ECO:0000313" key="8">
    <source>
        <dbReference type="Proteomes" id="UP000245946"/>
    </source>
</evidence>
<evidence type="ECO:0000313" key="7">
    <source>
        <dbReference type="EMBL" id="PWN97750.1"/>
    </source>
</evidence>
<dbReference type="SUPFAM" id="SSF103481">
    <property type="entry name" value="Multidrug resistance efflux transporter EmrE"/>
    <property type="match status" value="2"/>
</dbReference>
<dbReference type="Proteomes" id="UP000245946">
    <property type="component" value="Unassembled WGS sequence"/>
</dbReference>
<dbReference type="Pfam" id="PF00892">
    <property type="entry name" value="EamA"/>
    <property type="match status" value="2"/>
</dbReference>
<sequence>MRSARVDKGPEHSPLLGSDELEPDLEAAAPSLPAAAAAAEPAERRHPKQASLDAARQQARRHNFAARFAAGLRANEGLVYVAGAQLLYSLMALCFKLLYTLPLPAGSVPISALQTIFFRMSITWLLCSAWMVARKIPHPFLGPPEVRWLLALRGVSGYMGLFGLYYSLQYLSLSDATVLTFLAPLATALLAAVALGEPFSMREAFAGIVSLLGVVLIARPAVLFGNVPDPVPVPVPEALVDLATRALSMVGRDGAVPTSRGPTEAERLGAVVVALVGVLGSAGAYTTIRHIGRRSTATHSVAAFSLYASIVSYIGASVLDETWSVPPSWLWCAVLLAIGVFGFFAQVLAALGLQREKAGRATLLVFSQAIYSAIFQSAILGVPLHPLSLLGCAVILAAAAWVMISPK</sequence>
<evidence type="ECO:0000256" key="3">
    <source>
        <dbReference type="ARBA" id="ARBA00022989"/>
    </source>
</evidence>
<dbReference type="AlphaFoldDB" id="A0A316Z7K4"/>
<name>A0A316Z7K4_9BASI</name>
<feature type="transmembrane region" description="Helical" evidence="5">
    <location>
        <begin position="300"/>
        <end position="316"/>
    </location>
</feature>
<protein>
    <recommendedName>
        <fullName evidence="6">EamA domain-containing protein</fullName>
    </recommendedName>
</protein>